<dbReference type="Proteomes" id="UP000051155">
    <property type="component" value="Unassembled WGS sequence"/>
</dbReference>
<evidence type="ECO:0000256" key="3">
    <source>
        <dbReference type="ARBA" id="ARBA00022777"/>
    </source>
</evidence>
<accession>A0A0R1Q1T7</accession>
<dbReference type="InterPro" id="IPR053149">
    <property type="entry name" value="TPK"/>
</dbReference>
<dbReference type="GO" id="GO:0004788">
    <property type="term" value="F:thiamine diphosphokinase activity"/>
    <property type="evidence" value="ECO:0007669"/>
    <property type="project" value="UniProtKB-UniRule"/>
</dbReference>
<comment type="caution">
    <text evidence="7">The sequence shown here is derived from an EMBL/GenBank/DDBJ whole genome shotgun (WGS) entry which is preliminary data.</text>
</comment>
<evidence type="ECO:0000256" key="1">
    <source>
        <dbReference type="ARBA" id="ARBA00022679"/>
    </source>
</evidence>
<evidence type="ECO:0000313" key="8">
    <source>
        <dbReference type="Proteomes" id="UP000051155"/>
    </source>
</evidence>
<keyword evidence="3 7" id="KW-0418">Kinase</keyword>
<dbReference type="InterPro" id="IPR006282">
    <property type="entry name" value="Thi_PPkinase"/>
</dbReference>
<evidence type="ECO:0000256" key="5">
    <source>
        <dbReference type="NCBIfam" id="TIGR01378"/>
    </source>
</evidence>
<evidence type="ECO:0000256" key="2">
    <source>
        <dbReference type="ARBA" id="ARBA00022741"/>
    </source>
</evidence>
<dbReference type="STRING" id="1423812.FD20_GL001379"/>
<keyword evidence="1" id="KW-0808">Transferase</keyword>
<dbReference type="GO" id="GO:0005524">
    <property type="term" value="F:ATP binding"/>
    <property type="evidence" value="ECO:0007669"/>
    <property type="project" value="UniProtKB-KW"/>
</dbReference>
<protein>
    <recommendedName>
        <fullName evidence="5">Thiamine diphosphokinase</fullName>
        <ecNumber evidence="5">2.7.6.2</ecNumber>
    </recommendedName>
</protein>
<dbReference type="PATRIC" id="fig|1423812.3.peg.1468"/>
<dbReference type="AlphaFoldDB" id="A0A0R1Q1T7"/>
<dbReference type="InterPro" id="IPR007373">
    <property type="entry name" value="Thiamin_PyroPKinase_B1-bd"/>
</dbReference>
<keyword evidence="2" id="KW-0547">Nucleotide-binding</keyword>
<evidence type="ECO:0000256" key="4">
    <source>
        <dbReference type="ARBA" id="ARBA00022840"/>
    </source>
</evidence>
<dbReference type="GO" id="GO:0006772">
    <property type="term" value="P:thiamine metabolic process"/>
    <property type="evidence" value="ECO:0007669"/>
    <property type="project" value="UniProtKB-UniRule"/>
</dbReference>
<dbReference type="PANTHER" id="PTHR41299">
    <property type="entry name" value="THIAMINE PYROPHOSPHOKINASE"/>
    <property type="match status" value="1"/>
</dbReference>
<dbReference type="SMART" id="SM00983">
    <property type="entry name" value="TPK_B1_binding"/>
    <property type="match status" value="1"/>
</dbReference>
<dbReference type="EMBL" id="AZEG01000003">
    <property type="protein sequence ID" value="KRL38662.1"/>
    <property type="molecule type" value="Genomic_DNA"/>
</dbReference>
<dbReference type="NCBIfam" id="TIGR01378">
    <property type="entry name" value="thi_PPkinase"/>
    <property type="match status" value="1"/>
</dbReference>
<feature type="domain" description="Thiamin pyrophosphokinase thiamin-binding" evidence="6">
    <location>
        <begin position="140"/>
        <end position="203"/>
    </location>
</feature>
<keyword evidence="8" id="KW-1185">Reference proteome</keyword>
<dbReference type="Pfam" id="PF04263">
    <property type="entry name" value="TPK_catalytic"/>
    <property type="match status" value="1"/>
</dbReference>
<dbReference type="InterPro" id="IPR036759">
    <property type="entry name" value="TPK_catalytic_sf"/>
</dbReference>
<dbReference type="Gene3D" id="3.40.50.10240">
    <property type="entry name" value="Thiamin pyrophosphokinase, catalytic domain"/>
    <property type="match status" value="1"/>
</dbReference>
<dbReference type="CDD" id="cd07995">
    <property type="entry name" value="TPK"/>
    <property type="match status" value="1"/>
</dbReference>
<dbReference type="PANTHER" id="PTHR41299:SF1">
    <property type="entry name" value="THIAMINE PYROPHOSPHOKINASE"/>
    <property type="match status" value="1"/>
</dbReference>
<evidence type="ECO:0000313" key="7">
    <source>
        <dbReference type="EMBL" id="KRL38662.1"/>
    </source>
</evidence>
<dbReference type="Pfam" id="PF04265">
    <property type="entry name" value="TPK_B1_binding"/>
    <property type="match status" value="1"/>
</dbReference>
<dbReference type="GO" id="GO:0030975">
    <property type="term" value="F:thiamine binding"/>
    <property type="evidence" value="ECO:0007669"/>
    <property type="project" value="InterPro"/>
</dbReference>
<dbReference type="GO" id="GO:0009229">
    <property type="term" value="P:thiamine diphosphate biosynthetic process"/>
    <property type="evidence" value="ECO:0007669"/>
    <property type="project" value="InterPro"/>
</dbReference>
<proteinExistence type="predicted"/>
<dbReference type="SUPFAM" id="SSF63999">
    <property type="entry name" value="Thiamin pyrophosphokinase, catalytic domain"/>
    <property type="match status" value="1"/>
</dbReference>
<evidence type="ECO:0000259" key="6">
    <source>
        <dbReference type="SMART" id="SM00983"/>
    </source>
</evidence>
<keyword evidence="4" id="KW-0067">ATP-binding</keyword>
<sequence length="210" mass="23783">MVGGPTSEWPEDLFESEQRESIWIGADRGALHLVKNGIRPELVIGDFDSSTSAEKQLIKDAVPEVITAKPEKDDTDTELALKKIIERYGSCKIKIFGATGGRLDHLLANLFFVLRPPFYEHLQDINLYDRYNTVSFFKPGTYRIKKEVDKKYLAFVPLTAVKKLTLKDEKYRLNQRDFSAPISLASNEFEGKTAEFSFKAGVVCVIQSKD</sequence>
<dbReference type="InterPro" id="IPR007371">
    <property type="entry name" value="TPK_catalytic"/>
</dbReference>
<gene>
    <name evidence="7" type="ORF">FD20_GL001379</name>
</gene>
<name>A0A0R1Q1T7_9LACO</name>
<organism evidence="7 8">
    <name type="scientific">Liquorilactobacillus uvarum DSM 19971</name>
    <dbReference type="NCBI Taxonomy" id="1423812"/>
    <lineage>
        <taxon>Bacteria</taxon>
        <taxon>Bacillati</taxon>
        <taxon>Bacillota</taxon>
        <taxon>Bacilli</taxon>
        <taxon>Lactobacillales</taxon>
        <taxon>Lactobacillaceae</taxon>
        <taxon>Liquorilactobacillus</taxon>
    </lineage>
</organism>
<reference evidence="7 8" key="1">
    <citation type="journal article" date="2015" name="Genome Announc.">
        <title>Expanding the biotechnology potential of lactobacilli through comparative genomics of 213 strains and associated genera.</title>
        <authorList>
            <person name="Sun Z."/>
            <person name="Harris H.M."/>
            <person name="McCann A."/>
            <person name="Guo C."/>
            <person name="Argimon S."/>
            <person name="Zhang W."/>
            <person name="Yang X."/>
            <person name="Jeffery I.B."/>
            <person name="Cooney J.C."/>
            <person name="Kagawa T.F."/>
            <person name="Liu W."/>
            <person name="Song Y."/>
            <person name="Salvetti E."/>
            <person name="Wrobel A."/>
            <person name="Rasinkangas P."/>
            <person name="Parkhill J."/>
            <person name="Rea M.C."/>
            <person name="O'Sullivan O."/>
            <person name="Ritari J."/>
            <person name="Douillard F.P."/>
            <person name="Paul Ross R."/>
            <person name="Yang R."/>
            <person name="Briner A.E."/>
            <person name="Felis G.E."/>
            <person name="de Vos W.M."/>
            <person name="Barrangou R."/>
            <person name="Klaenhammer T.R."/>
            <person name="Caufield P.W."/>
            <person name="Cui Y."/>
            <person name="Zhang H."/>
            <person name="O'Toole P.W."/>
        </authorList>
    </citation>
    <scope>NUCLEOTIDE SEQUENCE [LARGE SCALE GENOMIC DNA]</scope>
    <source>
        <strain evidence="7 8">DSM 19971</strain>
    </source>
</reference>
<dbReference type="EC" id="2.7.6.2" evidence="5"/>
<dbReference type="GO" id="GO:0016301">
    <property type="term" value="F:kinase activity"/>
    <property type="evidence" value="ECO:0007669"/>
    <property type="project" value="UniProtKB-KW"/>
</dbReference>